<dbReference type="InterPro" id="IPR010921">
    <property type="entry name" value="Trp_repressor/repl_initiator"/>
</dbReference>
<protein>
    <submittedName>
        <fullName evidence="2">Transposase</fullName>
    </submittedName>
</protein>
<organism evidence="2 3">
    <name type="scientific">Acidisoma silvae</name>
    <dbReference type="NCBI Taxonomy" id="2802396"/>
    <lineage>
        <taxon>Bacteria</taxon>
        <taxon>Pseudomonadati</taxon>
        <taxon>Pseudomonadota</taxon>
        <taxon>Alphaproteobacteria</taxon>
        <taxon>Acetobacterales</taxon>
        <taxon>Acidocellaceae</taxon>
        <taxon>Acidisoma</taxon>
    </lineage>
</organism>
<dbReference type="GO" id="GO:0006313">
    <property type="term" value="P:DNA transposition"/>
    <property type="evidence" value="ECO:0007669"/>
    <property type="project" value="InterPro"/>
</dbReference>
<proteinExistence type="inferred from homology"/>
<dbReference type="PANTHER" id="PTHR37936">
    <property type="entry name" value="TRANSPOSASE INSC FOR INSERTION ELEMENT IS2A-RELATED"/>
    <property type="match status" value="1"/>
</dbReference>
<dbReference type="AlphaFoldDB" id="A0A963YVD6"/>
<dbReference type="SUPFAM" id="SSF48295">
    <property type="entry name" value="TrpR-like"/>
    <property type="match status" value="1"/>
</dbReference>
<evidence type="ECO:0000256" key="1">
    <source>
        <dbReference type="ARBA" id="ARBA00009964"/>
    </source>
</evidence>
<dbReference type="Proteomes" id="UP000708298">
    <property type="component" value="Unassembled WGS sequence"/>
</dbReference>
<name>A0A963YVD6_9PROT</name>
<dbReference type="Gene3D" id="1.10.10.10">
    <property type="entry name" value="Winged helix-like DNA-binding domain superfamily/Winged helix DNA-binding domain"/>
    <property type="match status" value="1"/>
</dbReference>
<dbReference type="PANTHER" id="PTHR37936:SF3">
    <property type="entry name" value="TRANSPOSASE INSC FOR INSERTION ELEMENT IS2A-RELATED"/>
    <property type="match status" value="1"/>
</dbReference>
<comment type="similarity">
    <text evidence="1">Belongs to the transposase 8 family.</text>
</comment>
<accession>A0A963YVD6</accession>
<reference evidence="2" key="2">
    <citation type="submission" date="2021-01" db="EMBL/GenBank/DDBJ databases">
        <authorList>
            <person name="Mieszkin S."/>
            <person name="Pouder E."/>
            <person name="Alain K."/>
        </authorList>
    </citation>
    <scope>NUCLEOTIDE SEQUENCE</scope>
    <source>
        <strain evidence="2">HW T2.11</strain>
    </source>
</reference>
<dbReference type="GO" id="GO:0043565">
    <property type="term" value="F:sequence-specific DNA binding"/>
    <property type="evidence" value="ECO:0007669"/>
    <property type="project" value="InterPro"/>
</dbReference>
<dbReference type="Pfam" id="PF01527">
    <property type="entry name" value="HTH_Tnp_1"/>
    <property type="match status" value="1"/>
</dbReference>
<dbReference type="RefSeq" id="WP_406566086.1">
    <property type="nucleotide sequence ID" value="NZ_JAESVB010000018.1"/>
</dbReference>
<evidence type="ECO:0000313" key="3">
    <source>
        <dbReference type="Proteomes" id="UP000708298"/>
    </source>
</evidence>
<gene>
    <name evidence="2" type="ORF">ASILVAE211_21650</name>
</gene>
<evidence type="ECO:0000313" key="2">
    <source>
        <dbReference type="EMBL" id="MCB8877813.1"/>
    </source>
</evidence>
<dbReference type="InterPro" id="IPR036388">
    <property type="entry name" value="WH-like_DNA-bd_sf"/>
</dbReference>
<dbReference type="GO" id="GO:0004803">
    <property type="term" value="F:transposase activity"/>
    <property type="evidence" value="ECO:0007669"/>
    <property type="project" value="InterPro"/>
</dbReference>
<comment type="caution">
    <text evidence="2">The sequence shown here is derived from an EMBL/GenBank/DDBJ whole genome shotgun (WGS) entry which is preliminary data.</text>
</comment>
<dbReference type="InterPro" id="IPR002514">
    <property type="entry name" value="Transposase_8"/>
</dbReference>
<reference evidence="2" key="1">
    <citation type="journal article" date="2021" name="Microorganisms">
        <title>Acidisoma silvae sp. nov. and Acidisomacellulosilytica sp. nov., Two Acidophilic Bacteria Isolated from Decaying Wood, Hydrolyzing Cellulose and Producing Poly-3-hydroxybutyrate.</title>
        <authorList>
            <person name="Mieszkin S."/>
            <person name="Pouder E."/>
            <person name="Uroz S."/>
            <person name="Simon-Colin C."/>
            <person name="Alain K."/>
        </authorList>
    </citation>
    <scope>NUCLEOTIDE SEQUENCE</scope>
    <source>
        <strain evidence="2">HW T2.11</strain>
    </source>
</reference>
<sequence>MFNDKSSVVVLPRGEVCSSRRRRWSEEDKGRIVAESFEKGRTASDVARQHDISPQQLFEWRRQARSGELVVPVADEMTFADVSIGLAEPTGVVLIVATLICR</sequence>
<keyword evidence="3" id="KW-1185">Reference proteome</keyword>
<dbReference type="EMBL" id="JAESVB010000018">
    <property type="protein sequence ID" value="MCB8877813.1"/>
    <property type="molecule type" value="Genomic_DNA"/>
</dbReference>